<sequence>MKKFYIFSTATLFPFALLWNGAVHAVVLRESNRSLSFLRRTNPGDFILLGLFATFVIAILFAISFLKWKKSGSFGEHVSHILFFTAIAGVFVDLNQYMLYPISGNVVFFWFIFGFLEFCIYQWIANFYHRKFVEKEPGRNS</sequence>
<dbReference type="AlphaFoldDB" id="A0A2N0BGV7"/>
<accession>A0A2N0BGV7</accession>
<organism evidence="3">
    <name type="scientific">Leptospira ellisii</name>
    <dbReference type="NCBI Taxonomy" id="2023197"/>
    <lineage>
        <taxon>Bacteria</taxon>
        <taxon>Pseudomonadati</taxon>
        <taxon>Spirochaetota</taxon>
        <taxon>Spirochaetia</taxon>
        <taxon>Leptospirales</taxon>
        <taxon>Leptospiraceae</taxon>
        <taxon>Leptospira</taxon>
    </lineage>
</organism>
<keyword evidence="1" id="KW-0472">Membrane</keyword>
<feature type="transmembrane region" description="Helical" evidence="1">
    <location>
        <begin position="106"/>
        <end position="125"/>
    </location>
</feature>
<evidence type="ECO:0000313" key="3">
    <source>
        <dbReference type="EMBL" id="PJZ92334.1"/>
    </source>
</evidence>
<evidence type="ECO:0000313" key="2">
    <source>
        <dbReference type="EMBL" id="MDV6235084.1"/>
    </source>
</evidence>
<proteinExistence type="predicted"/>
<dbReference type="RefSeq" id="WP_100748044.1">
    <property type="nucleotide sequence ID" value="NZ_NPEF02000004.1"/>
</dbReference>
<keyword evidence="1" id="KW-0812">Transmembrane</keyword>
<dbReference type="EMBL" id="NPEF01000147">
    <property type="protein sequence ID" value="PJZ92334.1"/>
    <property type="molecule type" value="Genomic_DNA"/>
</dbReference>
<evidence type="ECO:0000256" key="1">
    <source>
        <dbReference type="SAM" id="Phobius"/>
    </source>
</evidence>
<name>A0A2N0BGV7_9LEPT</name>
<dbReference type="OrthoDB" id="7066628at2"/>
<gene>
    <name evidence="2" type="ORF">CH379_005505</name>
    <name evidence="3" type="ORF">CH379_13765</name>
</gene>
<reference evidence="2" key="3">
    <citation type="submission" date="2023-10" db="EMBL/GenBank/DDBJ databases">
        <authorList>
            <person name="Picardeau M."/>
            <person name="Thibeaux R."/>
        </authorList>
    </citation>
    <scope>NUCLEOTIDE SEQUENCE</scope>
    <source>
        <strain evidence="2">ATI7-C-A5</strain>
    </source>
</reference>
<feature type="transmembrane region" description="Helical" evidence="1">
    <location>
        <begin position="80"/>
        <end position="100"/>
    </location>
</feature>
<keyword evidence="1" id="KW-1133">Transmembrane helix</keyword>
<reference evidence="3" key="1">
    <citation type="submission" date="2017-07" db="EMBL/GenBank/DDBJ databases">
        <title>Leptospira spp. isolated from tropical soils.</title>
        <authorList>
            <person name="Thibeaux R."/>
            <person name="Iraola G."/>
            <person name="Ferres I."/>
            <person name="Bierque E."/>
            <person name="Girault D."/>
            <person name="Soupe-Gilbert M.-E."/>
            <person name="Picardeau M."/>
            <person name="Goarant C."/>
        </authorList>
    </citation>
    <scope>NUCLEOTIDE SEQUENCE [LARGE SCALE GENOMIC DNA]</scope>
    <source>
        <strain evidence="3">ATI7-C-A5</strain>
    </source>
</reference>
<dbReference type="Proteomes" id="UP000232122">
    <property type="component" value="Unassembled WGS sequence"/>
</dbReference>
<protein>
    <submittedName>
        <fullName evidence="3">Uncharacterized protein</fullName>
    </submittedName>
</protein>
<keyword evidence="4" id="KW-1185">Reference proteome</keyword>
<feature type="transmembrane region" description="Helical" evidence="1">
    <location>
        <begin position="49"/>
        <end position="68"/>
    </location>
</feature>
<comment type="caution">
    <text evidence="3">The sequence shown here is derived from an EMBL/GenBank/DDBJ whole genome shotgun (WGS) entry which is preliminary data.</text>
</comment>
<dbReference type="EMBL" id="NPEF02000004">
    <property type="protein sequence ID" value="MDV6235084.1"/>
    <property type="molecule type" value="Genomic_DNA"/>
</dbReference>
<accession>A0A2N0B711</accession>
<evidence type="ECO:0000313" key="4">
    <source>
        <dbReference type="Proteomes" id="UP000232122"/>
    </source>
</evidence>
<reference evidence="2 4" key="2">
    <citation type="journal article" date="2018" name="Microb. Genom.">
        <title>Deciphering the unexplored Leptospira diversity from soils uncovers genomic evolution to virulence.</title>
        <authorList>
            <person name="Thibeaux R."/>
            <person name="Iraola G."/>
            <person name="Ferres I."/>
            <person name="Bierque E."/>
            <person name="Girault D."/>
            <person name="Soupe-Gilbert M.E."/>
            <person name="Picardeau M."/>
            <person name="Goarant C."/>
        </authorList>
    </citation>
    <scope>NUCLEOTIDE SEQUENCE [LARGE SCALE GENOMIC DNA]</scope>
    <source>
        <strain evidence="2 4">ATI7-C-A5</strain>
    </source>
</reference>